<sequence>MLNADCLDICHEIQDRRLSNVGKIYLAMAPKPAAAAAPTPPAAGAAPPAGAAAAAAAKGKPGAAPPTKPKPRWRIPLKVGWIFLGIFAFICFCVLVTTAFLFYKMNKEKESPLDQPMDKLRTAMATGLRNNDLMTENPMKVAEEVTNLPQHIADAENLYNERKVKYQNLFKKGAKSSGGWKLFGKNLYYVSKGKKTWYDAENFCMSRDAHLASILTDEEQTYITSQLTTPAWIGLTDESEEGNWEWTDGSRLITQYWSAGNPNSWENYGDSEEDCASIIPSSREKNWSECNCHELHSWVCKESLDTGEL</sequence>
<dbReference type="InterPro" id="IPR001304">
    <property type="entry name" value="C-type_lectin-like"/>
</dbReference>
<keyword evidence="3" id="KW-0430">Lectin</keyword>
<dbReference type="InterPro" id="IPR016187">
    <property type="entry name" value="CTDL_fold"/>
</dbReference>
<keyword evidence="8" id="KW-1185">Reference proteome</keyword>
<gene>
    <name evidence="7" type="ORF">PODLI_1B012103</name>
</gene>
<dbReference type="PANTHER" id="PTHR22803">
    <property type="entry name" value="MANNOSE, PHOSPHOLIPASE, LECTIN RECEPTOR RELATED"/>
    <property type="match status" value="1"/>
</dbReference>
<accession>A0AA35PDI6</accession>
<keyword evidence="4" id="KW-1015">Disulfide bond</keyword>
<evidence type="ECO:0000313" key="7">
    <source>
        <dbReference type="EMBL" id="CAI5784946.1"/>
    </source>
</evidence>
<evidence type="ECO:0000256" key="4">
    <source>
        <dbReference type="ARBA" id="ARBA00023157"/>
    </source>
</evidence>
<evidence type="ECO:0000313" key="8">
    <source>
        <dbReference type="Proteomes" id="UP001178461"/>
    </source>
</evidence>
<evidence type="ECO:0000256" key="2">
    <source>
        <dbReference type="ARBA" id="ARBA00022525"/>
    </source>
</evidence>
<dbReference type="InterPro" id="IPR016186">
    <property type="entry name" value="C-type_lectin-like/link_sf"/>
</dbReference>
<evidence type="ECO:0000259" key="6">
    <source>
        <dbReference type="PROSITE" id="PS50041"/>
    </source>
</evidence>
<comment type="subcellular location">
    <subcellularLocation>
        <location evidence="1">Secreted</location>
    </subcellularLocation>
</comment>
<organism evidence="7 8">
    <name type="scientific">Podarcis lilfordi</name>
    <name type="common">Lilford's wall lizard</name>
    <dbReference type="NCBI Taxonomy" id="74358"/>
    <lineage>
        <taxon>Eukaryota</taxon>
        <taxon>Metazoa</taxon>
        <taxon>Chordata</taxon>
        <taxon>Craniata</taxon>
        <taxon>Vertebrata</taxon>
        <taxon>Euteleostomi</taxon>
        <taxon>Lepidosauria</taxon>
        <taxon>Squamata</taxon>
        <taxon>Bifurcata</taxon>
        <taxon>Unidentata</taxon>
        <taxon>Episquamata</taxon>
        <taxon>Laterata</taxon>
        <taxon>Lacertibaenia</taxon>
        <taxon>Lacertidae</taxon>
        <taxon>Podarcis</taxon>
    </lineage>
</organism>
<keyword evidence="2" id="KW-0964">Secreted</keyword>
<dbReference type="Gene3D" id="3.10.100.10">
    <property type="entry name" value="Mannose-Binding Protein A, subunit A"/>
    <property type="match status" value="1"/>
</dbReference>
<dbReference type="GO" id="GO:0030246">
    <property type="term" value="F:carbohydrate binding"/>
    <property type="evidence" value="ECO:0007669"/>
    <property type="project" value="UniProtKB-KW"/>
</dbReference>
<protein>
    <recommendedName>
        <fullName evidence="6">C-type lectin domain-containing protein</fullName>
    </recommendedName>
</protein>
<dbReference type="Proteomes" id="UP001178461">
    <property type="component" value="Chromosome 9"/>
</dbReference>
<dbReference type="Pfam" id="PF00059">
    <property type="entry name" value="Lectin_C"/>
    <property type="match status" value="1"/>
</dbReference>
<dbReference type="SMART" id="SM00034">
    <property type="entry name" value="CLECT"/>
    <property type="match status" value="1"/>
</dbReference>
<name>A0AA35PDI6_9SAUR</name>
<evidence type="ECO:0000256" key="5">
    <source>
        <dbReference type="SAM" id="Phobius"/>
    </source>
</evidence>
<reference evidence="7" key="1">
    <citation type="submission" date="2022-12" db="EMBL/GenBank/DDBJ databases">
        <authorList>
            <person name="Alioto T."/>
            <person name="Alioto T."/>
            <person name="Gomez Garrido J."/>
        </authorList>
    </citation>
    <scope>NUCLEOTIDE SEQUENCE</scope>
</reference>
<evidence type="ECO:0000256" key="3">
    <source>
        <dbReference type="ARBA" id="ARBA00022734"/>
    </source>
</evidence>
<proteinExistence type="predicted"/>
<dbReference type="InterPro" id="IPR033989">
    <property type="entry name" value="CD209-like_CTLD"/>
</dbReference>
<dbReference type="InterPro" id="IPR050111">
    <property type="entry name" value="C-type_lectin/snaclec_domain"/>
</dbReference>
<dbReference type="GO" id="GO:0005576">
    <property type="term" value="C:extracellular region"/>
    <property type="evidence" value="ECO:0007669"/>
    <property type="project" value="UniProtKB-SubCell"/>
</dbReference>
<evidence type="ECO:0000256" key="1">
    <source>
        <dbReference type="ARBA" id="ARBA00004613"/>
    </source>
</evidence>
<feature type="domain" description="C-type lectin" evidence="6">
    <location>
        <begin position="183"/>
        <end position="301"/>
    </location>
</feature>
<dbReference type="CDD" id="cd03590">
    <property type="entry name" value="CLECT_DC-SIGN_like"/>
    <property type="match status" value="1"/>
</dbReference>
<dbReference type="PROSITE" id="PS50041">
    <property type="entry name" value="C_TYPE_LECTIN_2"/>
    <property type="match status" value="1"/>
</dbReference>
<dbReference type="EMBL" id="OX395134">
    <property type="protein sequence ID" value="CAI5784946.1"/>
    <property type="molecule type" value="Genomic_DNA"/>
</dbReference>
<dbReference type="SUPFAM" id="SSF56436">
    <property type="entry name" value="C-type lectin-like"/>
    <property type="match status" value="1"/>
</dbReference>
<feature type="transmembrane region" description="Helical" evidence="5">
    <location>
        <begin position="79"/>
        <end position="103"/>
    </location>
</feature>
<keyword evidence="5" id="KW-1133">Transmembrane helix</keyword>
<keyword evidence="5" id="KW-0812">Transmembrane</keyword>
<dbReference type="AlphaFoldDB" id="A0AA35PDI6"/>
<keyword evidence="5" id="KW-0472">Membrane</keyword>